<name>A0A7X9DKP5_UNCKA</name>
<evidence type="ECO:0000313" key="2">
    <source>
        <dbReference type="Proteomes" id="UP000526033"/>
    </source>
</evidence>
<sequence length="93" mass="10759">MKSAETDKRVGNSSLVIAYLESNWLQSFYGSKMNKVLYDNDITILSTSGYVNTKFKIIGRLLDIQKAISIEELGIVIKSFRKPFPWERRRVKI</sequence>
<dbReference type="AlphaFoldDB" id="A0A7X9DKP5"/>
<dbReference type="EMBL" id="JAAZNL010000034">
    <property type="protein sequence ID" value="NMB70172.1"/>
    <property type="molecule type" value="Genomic_DNA"/>
</dbReference>
<evidence type="ECO:0000313" key="1">
    <source>
        <dbReference type="EMBL" id="NMB70172.1"/>
    </source>
</evidence>
<accession>A0A7X9DKP5</accession>
<proteinExistence type="predicted"/>
<protein>
    <submittedName>
        <fullName evidence="1">Uncharacterized protein</fullName>
    </submittedName>
</protein>
<comment type="caution">
    <text evidence="1">The sequence shown here is derived from an EMBL/GenBank/DDBJ whole genome shotgun (WGS) entry which is preliminary data.</text>
</comment>
<reference evidence="1 2" key="1">
    <citation type="journal article" date="2020" name="Biotechnol. Biofuels">
        <title>New insights from the biogas microbiome by comprehensive genome-resolved metagenomics of nearly 1600 species originating from multiple anaerobic digesters.</title>
        <authorList>
            <person name="Campanaro S."/>
            <person name="Treu L."/>
            <person name="Rodriguez-R L.M."/>
            <person name="Kovalovszki A."/>
            <person name="Ziels R.M."/>
            <person name="Maus I."/>
            <person name="Zhu X."/>
            <person name="Kougias P.G."/>
            <person name="Basile A."/>
            <person name="Luo G."/>
            <person name="Schluter A."/>
            <person name="Konstantinidis K.T."/>
            <person name="Angelidaki I."/>
        </authorList>
    </citation>
    <scope>NUCLEOTIDE SEQUENCE [LARGE SCALE GENOMIC DNA]</scope>
    <source>
        <strain evidence="1">AS27yjCOA_165</strain>
    </source>
</reference>
<gene>
    <name evidence="1" type="ORF">GYA27_03160</name>
</gene>
<organism evidence="1 2">
    <name type="scientific">candidate division WWE3 bacterium</name>
    <dbReference type="NCBI Taxonomy" id="2053526"/>
    <lineage>
        <taxon>Bacteria</taxon>
        <taxon>Katanobacteria</taxon>
    </lineage>
</organism>
<dbReference type="Proteomes" id="UP000526033">
    <property type="component" value="Unassembled WGS sequence"/>
</dbReference>